<dbReference type="SFLD" id="SFLDS00019">
    <property type="entry name" value="Glutathione_Transferase_(cytos"/>
    <property type="match status" value="1"/>
</dbReference>
<dbReference type="InterPro" id="IPR040079">
    <property type="entry name" value="Glutathione_S-Trfase"/>
</dbReference>
<keyword evidence="2" id="KW-0808">Transferase</keyword>
<dbReference type="SFLD" id="SFLDG00358">
    <property type="entry name" value="Main_(cytGST)"/>
    <property type="match status" value="1"/>
</dbReference>
<dbReference type="Gene3D" id="3.40.30.10">
    <property type="entry name" value="Glutaredoxin"/>
    <property type="match status" value="1"/>
</dbReference>
<evidence type="ECO:0000313" key="5">
    <source>
        <dbReference type="Proteomes" id="UP000292702"/>
    </source>
</evidence>
<accession>A0A4R0RLI6</accession>
<dbReference type="InterPro" id="IPR036249">
    <property type="entry name" value="Thioredoxin-like_sf"/>
</dbReference>
<dbReference type="GO" id="GO:0043295">
    <property type="term" value="F:glutathione binding"/>
    <property type="evidence" value="ECO:0007669"/>
    <property type="project" value="TreeGrafter"/>
</dbReference>
<dbReference type="GO" id="GO:0004364">
    <property type="term" value="F:glutathione transferase activity"/>
    <property type="evidence" value="ECO:0007669"/>
    <property type="project" value="UniProtKB-EC"/>
</dbReference>
<evidence type="ECO:0000313" key="4">
    <source>
        <dbReference type="EMBL" id="TCD69580.1"/>
    </source>
</evidence>
<dbReference type="GO" id="GO:0005737">
    <property type="term" value="C:cytoplasm"/>
    <property type="evidence" value="ECO:0007669"/>
    <property type="project" value="TreeGrafter"/>
</dbReference>
<sequence>MVVKLFGASFSGHTLRVAMVMQEYNVPFELIKVDMVQGEHQSDAYLNNHPFGQVPYIDDDGFILYESRAISWYIATKYRDNIKAPLLPDMYKDTKKYAIFEQAASVNECHWERYTTKMVRQLLIEPMFDNEPDERVVEESLQCLNNTFDVYDRILSRQKYLAGDVSTIKVGAEIDSVANGAFQDFTLVDIFHLHTFHVFSSKALISTEGRPNVERYDFSSA</sequence>
<dbReference type="InterPro" id="IPR036282">
    <property type="entry name" value="Glutathione-S-Trfase_C_sf"/>
</dbReference>
<dbReference type="Proteomes" id="UP000292702">
    <property type="component" value="Unassembled WGS sequence"/>
</dbReference>
<keyword evidence="5" id="KW-1185">Reference proteome</keyword>
<dbReference type="EMBL" id="RWJN01000038">
    <property type="protein sequence ID" value="TCD69580.1"/>
    <property type="molecule type" value="Genomic_DNA"/>
</dbReference>
<dbReference type="PANTHER" id="PTHR43900">
    <property type="entry name" value="GLUTATHIONE S-TRANSFERASE RHO"/>
    <property type="match status" value="1"/>
</dbReference>
<dbReference type="InterPro" id="IPR004045">
    <property type="entry name" value="Glutathione_S-Trfase_N"/>
</dbReference>
<dbReference type="OrthoDB" id="249703at2759"/>
<protein>
    <recommendedName>
        <fullName evidence="1">glutathione transferase</fullName>
        <ecNumber evidence="1">2.5.1.18</ecNumber>
    </recommendedName>
</protein>
<dbReference type="Pfam" id="PF02798">
    <property type="entry name" value="GST_N"/>
    <property type="match status" value="1"/>
</dbReference>
<dbReference type="PANTHER" id="PTHR43900:SF3">
    <property type="entry name" value="GLUTATHIONE S-TRANSFERASE RHO"/>
    <property type="match status" value="1"/>
</dbReference>
<dbReference type="PROSITE" id="PS50404">
    <property type="entry name" value="GST_NTER"/>
    <property type="match status" value="1"/>
</dbReference>
<dbReference type="SUPFAM" id="SSF52833">
    <property type="entry name" value="Thioredoxin-like"/>
    <property type="match status" value="1"/>
</dbReference>
<evidence type="ECO:0000256" key="1">
    <source>
        <dbReference type="ARBA" id="ARBA00012452"/>
    </source>
</evidence>
<gene>
    <name evidence="4" type="ORF">EIP91_007002</name>
</gene>
<evidence type="ECO:0000256" key="2">
    <source>
        <dbReference type="ARBA" id="ARBA00022679"/>
    </source>
</evidence>
<proteinExistence type="predicted"/>
<dbReference type="AlphaFoldDB" id="A0A4R0RLI6"/>
<comment type="caution">
    <text evidence="4">The sequence shown here is derived from an EMBL/GenBank/DDBJ whole genome shotgun (WGS) entry which is preliminary data.</text>
</comment>
<dbReference type="EC" id="2.5.1.18" evidence="1"/>
<reference evidence="4 5" key="1">
    <citation type="submission" date="2018-11" db="EMBL/GenBank/DDBJ databases">
        <title>Genome assembly of Steccherinum ochraceum LE-BIN_3174, the white-rot fungus of the Steccherinaceae family (The Residual Polyporoid clade, Polyporales, Basidiomycota).</title>
        <authorList>
            <person name="Fedorova T.V."/>
            <person name="Glazunova O.A."/>
            <person name="Landesman E.O."/>
            <person name="Moiseenko K.V."/>
            <person name="Psurtseva N.V."/>
            <person name="Savinova O.S."/>
            <person name="Shakhova N.V."/>
            <person name="Tyazhelova T.V."/>
            <person name="Vasina D.V."/>
        </authorList>
    </citation>
    <scope>NUCLEOTIDE SEQUENCE [LARGE SCALE GENOMIC DNA]</scope>
    <source>
        <strain evidence="4 5">LE-BIN_3174</strain>
    </source>
</reference>
<feature type="domain" description="GST N-terminal" evidence="3">
    <location>
        <begin position="1"/>
        <end position="82"/>
    </location>
</feature>
<organism evidence="4 5">
    <name type="scientific">Steccherinum ochraceum</name>
    <dbReference type="NCBI Taxonomy" id="92696"/>
    <lineage>
        <taxon>Eukaryota</taxon>
        <taxon>Fungi</taxon>
        <taxon>Dikarya</taxon>
        <taxon>Basidiomycota</taxon>
        <taxon>Agaricomycotina</taxon>
        <taxon>Agaricomycetes</taxon>
        <taxon>Polyporales</taxon>
        <taxon>Steccherinaceae</taxon>
        <taxon>Steccherinum</taxon>
    </lineage>
</organism>
<dbReference type="Gene3D" id="1.20.1050.10">
    <property type="match status" value="1"/>
</dbReference>
<evidence type="ECO:0000259" key="3">
    <source>
        <dbReference type="PROSITE" id="PS50404"/>
    </source>
</evidence>
<dbReference type="GO" id="GO:0006749">
    <property type="term" value="P:glutathione metabolic process"/>
    <property type="evidence" value="ECO:0007669"/>
    <property type="project" value="TreeGrafter"/>
</dbReference>
<dbReference type="SUPFAM" id="SSF47616">
    <property type="entry name" value="GST C-terminal domain-like"/>
    <property type="match status" value="1"/>
</dbReference>
<dbReference type="STRING" id="92696.A0A4R0RLI6"/>
<name>A0A4R0RLI6_9APHY</name>
<dbReference type="FunFam" id="3.40.30.10:FF:000016">
    <property type="entry name" value="Glutathione S-transferase F2"/>
    <property type="match status" value="1"/>
</dbReference>